<dbReference type="SUPFAM" id="SSF48264">
    <property type="entry name" value="Cytochrome P450"/>
    <property type="match status" value="1"/>
</dbReference>
<dbReference type="OrthoDB" id="446280at2"/>
<dbReference type="CDD" id="cd11053">
    <property type="entry name" value="CYP110-like"/>
    <property type="match status" value="1"/>
</dbReference>
<dbReference type="GO" id="GO:0005506">
    <property type="term" value="F:iron ion binding"/>
    <property type="evidence" value="ECO:0007669"/>
    <property type="project" value="InterPro"/>
</dbReference>
<name>B1WTC4_CROS5</name>
<evidence type="ECO:0000313" key="6">
    <source>
        <dbReference type="Proteomes" id="UP000001203"/>
    </source>
</evidence>
<evidence type="ECO:0000256" key="4">
    <source>
        <dbReference type="RuleBase" id="RU000461"/>
    </source>
</evidence>
<dbReference type="InterPro" id="IPR002401">
    <property type="entry name" value="Cyt_P450_E_grp-I"/>
</dbReference>
<dbReference type="GO" id="GO:0020037">
    <property type="term" value="F:heme binding"/>
    <property type="evidence" value="ECO:0007669"/>
    <property type="project" value="InterPro"/>
</dbReference>
<dbReference type="InterPro" id="IPR036396">
    <property type="entry name" value="Cyt_P450_sf"/>
</dbReference>
<feature type="binding site" description="axial binding residue" evidence="3">
    <location>
        <position position="391"/>
    </location>
    <ligand>
        <name>heme</name>
        <dbReference type="ChEBI" id="CHEBI:30413"/>
    </ligand>
    <ligandPart>
        <name>Fe</name>
        <dbReference type="ChEBI" id="CHEBI:18248"/>
    </ligandPart>
</feature>
<dbReference type="eggNOG" id="COG2124">
    <property type="taxonomic scope" value="Bacteria"/>
</dbReference>
<dbReference type="InterPro" id="IPR001128">
    <property type="entry name" value="Cyt_P450"/>
</dbReference>
<dbReference type="EMBL" id="CP000806">
    <property type="protein sequence ID" value="ACB52046.1"/>
    <property type="molecule type" value="Genomic_DNA"/>
</dbReference>
<dbReference type="GO" id="GO:0004497">
    <property type="term" value="F:monooxygenase activity"/>
    <property type="evidence" value="ECO:0007669"/>
    <property type="project" value="UniProtKB-KW"/>
</dbReference>
<gene>
    <name evidence="5" type="ordered locus">cce_2698</name>
</gene>
<dbReference type="Pfam" id="PF00067">
    <property type="entry name" value="p450"/>
    <property type="match status" value="1"/>
</dbReference>
<protein>
    <submittedName>
        <fullName evidence="5">Cytochrome P450</fullName>
    </submittedName>
</protein>
<dbReference type="PANTHER" id="PTHR24305">
    <property type="entry name" value="CYTOCHROME P450"/>
    <property type="match status" value="1"/>
</dbReference>
<dbReference type="PROSITE" id="PS00086">
    <property type="entry name" value="CYTOCHROME_P450"/>
    <property type="match status" value="1"/>
</dbReference>
<evidence type="ECO:0000313" key="5">
    <source>
        <dbReference type="EMBL" id="ACB52046.1"/>
    </source>
</evidence>
<dbReference type="Gene3D" id="1.10.630.10">
    <property type="entry name" value="Cytochrome P450"/>
    <property type="match status" value="1"/>
</dbReference>
<dbReference type="HOGENOM" id="CLU_001570_5_1_3"/>
<dbReference type="GO" id="GO:0016705">
    <property type="term" value="F:oxidoreductase activity, acting on paired donors, with incorporation or reduction of molecular oxygen"/>
    <property type="evidence" value="ECO:0007669"/>
    <property type="project" value="InterPro"/>
</dbReference>
<evidence type="ECO:0000256" key="2">
    <source>
        <dbReference type="ARBA" id="ARBA00010617"/>
    </source>
</evidence>
<dbReference type="KEGG" id="cyt:cce_2698"/>
<accession>B1WTC4</accession>
<keyword evidence="3 4" id="KW-0479">Metal-binding</keyword>
<dbReference type="Proteomes" id="UP000001203">
    <property type="component" value="Chromosome circular"/>
</dbReference>
<keyword evidence="4" id="KW-0560">Oxidoreductase</keyword>
<keyword evidence="4" id="KW-0503">Monooxygenase</keyword>
<keyword evidence="3 4" id="KW-0408">Iron</keyword>
<dbReference type="InterPro" id="IPR050121">
    <property type="entry name" value="Cytochrome_P450_monoxygenase"/>
</dbReference>
<sequence length="448" mass="52129">MTLPPSISTPRLLRLFKLIFYPLDYLEDYYKKYGDIFSFGQSESPFVYISNPQGIQEILTKDKTDFRSAAGGSFLTTLLGENSLLFLQGKRHQRERKLLTPPFHGERLQSYTQLIYSITDEVSENLQINQAFNVRKIMQEITLKVILKAVFGITEGDRYQQLKDLLKAWLSFFDSPANATIIFFPFLQKDWGNWSPWGRFLRIKGKIDDLIYTEIKERRQQENYTGKDILTLLMLTKDEAGNPMSDQELHDELITLLIAGHETTASSLTWALYWIHYCPDVEEKLRLHFSILEKNTDLLNIVKLPYLDSVCSETLRIYPVIVTTFLRILETPLELMGYQFKPGTVFAPAIYLVHHREDIYPNSKEFRPERFLERQFSPYEYFPFGGGSRRCIGLELAKMEIKIVLFTLLSKYQLKLSSSRPLKPVRRGLTIAPPNSFKMIITQKLTPN</sequence>
<organism evidence="5 6">
    <name type="scientific">Crocosphaera subtropica (strain ATCC 51142 / BH68)</name>
    <name type="common">Cyanothece sp. (strain ATCC 51142)</name>
    <dbReference type="NCBI Taxonomy" id="43989"/>
    <lineage>
        <taxon>Bacteria</taxon>
        <taxon>Bacillati</taxon>
        <taxon>Cyanobacteriota</taxon>
        <taxon>Cyanophyceae</taxon>
        <taxon>Oscillatoriophycideae</taxon>
        <taxon>Chroococcales</taxon>
        <taxon>Aphanothecaceae</taxon>
        <taxon>Crocosphaera</taxon>
        <taxon>Crocosphaera subtropica</taxon>
    </lineage>
</organism>
<keyword evidence="6" id="KW-1185">Reference proteome</keyword>
<evidence type="ECO:0000256" key="1">
    <source>
        <dbReference type="ARBA" id="ARBA00001971"/>
    </source>
</evidence>
<comment type="similarity">
    <text evidence="2 4">Belongs to the cytochrome P450 family.</text>
</comment>
<comment type="cofactor">
    <cofactor evidence="1 3">
        <name>heme</name>
        <dbReference type="ChEBI" id="CHEBI:30413"/>
    </cofactor>
</comment>
<keyword evidence="3 4" id="KW-0349">Heme</keyword>
<dbReference type="RefSeq" id="WP_009544613.1">
    <property type="nucleotide sequence ID" value="NC_010546.1"/>
</dbReference>
<dbReference type="PANTHER" id="PTHR24305:SF166">
    <property type="entry name" value="CYTOCHROME P450 12A4, MITOCHONDRIAL-RELATED"/>
    <property type="match status" value="1"/>
</dbReference>
<dbReference type="PRINTS" id="PR00463">
    <property type="entry name" value="EP450I"/>
</dbReference>
<reference evidence="5 6" key="1">
    <citation type="journal article" date="2008" name="Proc. Natl. Acad. Sci. U.S.A.">
        <title>The genome of Cyanothece 51142, a unicellular diazotrophic cyanobacterium important in the marine nitrogen cycle.</title>
        <authorList>
            <person name="Welsh E.A."/>
            <person name="Liberton M."/>
            <person name="Stoeckel J."/>
            <person name="Loh T."/>
            <person name="Elvitigala T."/>
            <person name="Wang C."/>
            <person name="Wollam A."/>
            <person name="Fulton R.S."/>
            <person name="Clifton S.W."/>
            <person name="Jacobs J.M."/>
            <person name="Aurora R."/>
            <person name="Ghosh B.K."/>
            <person name="Sherman L.A."/>
            <person name="Smith R.D."/>
            <person name="Wilson R.K."/>
            <person name="Pakrasi H.B."/>
        </authorList>
    </citation>
    <scope>NUCLEOTIDE SEQUENCE [LARGE SCALE GENOMIC DNA]</scope>
    <source>
        <strain evidence="6">ATCC 51142 / BH68</strain>
    </source>
</reference>
<evidence type="ECO:0000256" key="3">
    <source>
        <dbReference type="PIRSR" id="PIRSR602401-1"/>
    </source>
</evidence>
<dbReference type="PRINTS" id="PR00385">
    <property type="entry name" value="P450"/>
</dbReference>
<dbReference type="InterPro" id="IPR017972">
    <property type="entry name" value="Cyt_P450_CS"/>
</dbReference>
<dbReference type="STRING" id="43989.cce_2698"/>
<dbReference type="AlphaFoldDB" id="B1WTC4"/>
<proteinExistence type="inferred from homology"/>